<gene>
    <name evidence="8" type="ORF">BJP36_22620</name>
</gene>
<feature type="transmembrane region" description="Helical" evidence="7">
    <location>
        <begin position="40"/>
        <end position="67"/>
    </location>
</feature>
<evidence type="ECO:0000313" key="9">
    <source>
        <dbReference type="Proteomes" id="UP000176944"/>
    </source>
</evidence>
<evidence type="ECO:0000256" key="6">
    <source>
        <dbReference type="ARBA" id="ARBA00023136"/>
    </source>
</evidence>
<sequence length="479" mass="53350">MKLSSLLTSGFWTTYGALGTRLLVLLSNLILARLLLPSEFGVISVAYIFWSFLNLFTQGTINSFIVYKGIEDQRYLNTTYTIAIARGLMLAVAMVAISPLAANFFGVPELVWILIVFAFNLVVASIQSVYQGVLTRQMRYREIAHGTIIASLVRVVSTTGCAFIGLSYWSFVVGDAAFWFIEYWISRRHVEHKFRLQIDPQASSEVLSFCFGATGSSLGFYVNANGDNFVIGKLLGNTNLGYYNFAYQLTQTINTVMGEVINQVGMSSFAQLENDEQQQNVLVTMVEQMAFLGAPLYALFFLVVDDQLISMIFGQKWVPACQVIPWLLVFAYFRLINNSLINMLAAKGRTGINAKVNLMIAPVAFLSFIIGAEQAGLIGVGIAVAFVLGIVWTIYWWWVGCRALGWPLMKFLLPCFKAALIVLLAIVSCLGLPTILKPFLFMSLYIVCMRLIAAKQFFSYQYLLGKLANQLTKLGKSHL</sequence>
<dbReference type="AlphaFoldDB" id="A0A1D9G3Z0"/>
<feature type="transmembrane region" description="Helical" evidence="7">
    <location>
        <begin position="316"/>
        <end position="335"/>
    </location>
</feature>
<protein>
    <submittedName>
        <fullName evidence="8">Oligosaccharide flippase family protein</fullName>
    </submittedName>
</protein>
<feature type="transmembrane region" description="Helical" evidence="7">
    <location>
        <begin position="281"/>
        <end position="304"/>
    </location>
</feature>
<feature type="transmembrane region" description="Helical" evidence="7">
    <location>
        <begin position="110"/>
        <end position="130"/>
    </location>
</feature>
<evidence type="ECO:0000313" key="8">
    <source>
        <dbReference type="EMBL" id="AOY82281.1"/>
    </source>
</evidence>
<feature type="transmembrane region" description="Helical" evidence="7">
    <location>
        <begin position="411"/>
        <end position="433"/>
    </location>
</feature>
<feature type="transmembrane region" description="Helical" evidence="7">
    <location>
        <begin position="378"/>
        <end position="399"/>
    </location>
</feature>
<name>A0A1D9G3Z0_MOOP1</name>
<dbReference type="PANTHER" id="PTHR30250:SF10">
    <property type="entry name" value="LIPOPOLYSACCHARIDE BIOSYNTHESIS PROTEIN WZXC"/>
    <property type="match status" value="1"/>
</dbReference>
<feature type="transmembrane region" description="Helical" evidence="7">
    <location>
        <begin position="79"/>
        <end position="98"/>
    </location>
</feature>
<keyword evidence="6 7" id="KW-0472">Membrane</keyword>
<accession>A0A1D9G3Z0</accession>
<keyword evidence="5 7" id="KW-1133">Transmembrane helix</keyword>
<keyword evidence="3" id="KW-1003">Cell membrane</keyword>
<evidence type="ECO:0000256" key="1">
    <source>
        <dbReference type="ARBA" id="ARBA00004651"/>
    </source>
</evidence>
<dbReference type="InterPro" id="IPR050833">
    <property type="entry name" value="Poly_Biosynth_Transport"/>
</dbReference>
<evidence type="ECO:0000256" key="5">
    <source>
        <dbReference type="ARBA" id="ARBA00022989"/>
    </source>
</evidence>
<evidence type="ECO:0000256" key="7">
    <source>
        <dbReference type="SAM" id="Phobius"/>
    </source>
</evidence>
<evidence type="ECO:0000256" key="2">
    <source>
        <dbReference type="ARBA" id="ARBA00007430"/>
    </source>
</evidence>
<dbReference type="Pfam" id="PF13440">
    <property type="entry name" value="Polysacc_synt_3"/>
    <property type="match status" value="1"/>
</dbReference>
<dbReference type="GO" id="GO:0005886">
    <property type="term" value="C:plasma membrane"/>
    <property type="evidence" value="ECO:0007669"/>
    <property type="project" value="UniProtKB-SubCell"/>
</dbReference>
<comment type="similarity">
    <text evidence="2">Belongs to the polysaccharide synthase family.</text>
</comment>
<dbReference type="Proteomes" id="UP000176944">
    <property type="component" value="Chromosome"/>
</dbReference>
<reference evidence="9" key="1">
    <citation type="submission" date="2016-10" db="EMBL/GenBank/DDBJ databases">
        <title>Comparative genomics uncovers the prolific and rare metabolic potential of the cyanobacterial genus Moorea.</title>
        <authorList>
            <person name="Leao T."/>
            <person name="Castelao G."/>
            <person name="Korobeynikov A."/>
            <person name="Monroe E.A."/>
            <person name="Podell S."/>
            <person name="Glukhov E."/>
            <person name="Allen E."/>
            <person name="Gerwick W.H."/>
            <person name="Gerwick L."/>
        </authorList>
    </citation>
    <scope>NUCLEOTIDE SEQUENCE [LARGE SCALE GENOMIC DNA]</scope>
    <source>
        <strain evidence="9">JHB</strain>
    </source>
</reference>
<keyword evidence="4 7" id="KW-0812">Transmembrane</keyword>
<evidence type="ECO:0000256" key="3">
    <source>
        <dbReference type="ARBA" id="ARBA00022475"/>
    </source>
</evidence>
<dbReference type="EMBL" id="CP017708">
    <property type="protein sequence ID" value="AOY82281.1"/>
    <property type="molecule type" value="Genomic_DNA"/>
</dbReference>
<dbReference type="PANTHER" id="PTHR30250">
    <property type="entry name" value="PST FAMILY PREDICTED COLANIC ACID TRANSPORTER"/>
    <property type="match status" value="1"/>
</dbReference>
<evidence type="ECO:0000256" key="4">
    <source>
        <dbReference type="ARBA" id="ARBA00022692"/>
    </source>
</evidence>
<feature type="transmembrane region" description="Helical" evidence="7">
    <location>
        <begin position="142"/>
        <end position="160"/>
    </location>
</feature>
<proteinExistence type="inferred from homology"/>
<organism evidence="8 9">
    <name type="scientific">Moorena producens (strain JHB)</name>
    <dbReference type="NCBI Taxonomy" id="1454205"/>
    <lineage>
        <taxon>Bacteria</taxon>
        <taxon>Bacillati</taxon>
        <taxon>Cyanobacteriota</taxon>
        <taxon>Cyanophyceae</taxon>
        <taxon>Coleofasciculales</taxon>
        <taxon>Coleofasciculaceae</taxon>
        <taxon>Moorena</taxon>
    </lineage>
</organism>
<feature type="transmembrane region" description="Helical" evidence="7">
    <location>
        <begin position="356"/>
        <end position="372"/>
    </location>
</feature>
<comment type="subcellular location">
    <subcellularLocation>
        <location evidence="1">Cell membrane</location>
        <topology evidence="1">Multi-pass membrane protein</topology>
    </subcellularLocation>
</comment>